<evidence type="ECO:0000256" key="1">
    <source>
        <dbReference type="SAM" id="MobiDB-lite"/>
    </source>
</evidence>
<dbReference type="PANTHER" id="PTHR33116:SF76">
    <property type="entry name" value="DUF4283 DOMAIN-CONTAINING PROTEIN"/>
    <property type="match status" value="1"/>
</dbReference>
<comment type="caution">
    <text evidence="4">The sequence shown here is derived from an EMBL/GenBank/DDBJ whole genome shotgun (WGS) entry which is preliminary data.</text>
</comment>
<organism evidence="4">
    <name type="scientific">Tanacetum cinerariifolium</name>
    <name type="common">Dalmatian daisy</name>
    <name type="synonym">Chrysanthemum cinerariifolium</name>
    <dbReference type="NCBI Taxonomy" id="118510"/>
    <lineage>
        <taxon>Eukaryota</taxon>
        <taxon>Viridiplantae</taxon>
        <taxon>Streptophyta</taxon>
        <taxon>Embryophyta</taxon>
        <taxon>Tracheophyta</taxon>
        <taxon>Spermatophyta</taxon>
        <taxon>Magnoliopsida</taxon>
        <taxon>eudicotyledons</taxon>
        <taxon>Gunneridae</taxon>
        <taxon>Pentapetalae</taxon>
        <taxon>asterids</taxon>
        <taxon>campanulids</taxon>
        <taxon>Asterales</taxon>
        <taxon>Asteraceae</taxon>
        <taxon>Asteroideae</taxon>
        <taxon>Anthemideae</taxon>
        <taxon>Anthemidinae</taxon>
        <taxon>Tanacetum</taxon>
    </lineage>
</organism>
<dbReference type="InterPro" id="IPR000477">
    <property type="entry name" value="RT_dom"/>
</dbReference>
<gene>
    <name evidence="4" type="ORF">Tci_051001</name>
</gene>
<protein>
    <recommendedName>
        <fullName evidence="5">Reverse transcriptase domain-containing protein</fullName>
    </recommendedName>
</protein>
<dbReference type="SUPFAM" id="SSF56219">
    <property type="entry name" value="DNase I-like"/>
    <property type="match status" value="1"/>
</dbReference>
<dbReference type="Pfam" id="PF13966">
    <property type="entry name" value="zf-RVT"/>
    <property type="match status" value="1"/>
</dbReference>
<accession>A0A6L2MYS2</accession>
<feature type="region of interest" description="Disordered" evidence="1">
    <location>
        <begin position="691"/>
        <end position="744"/>
    </location>
</feature>
<feature type="domain" description="Reverse transcriptase" evidence="2">
    <location>
        <begin position="202"/>
        <end position="364"/>
    </location>
</feature>
<dbReference type="InterPro" id="IPR026960">
    <property type="entry name" value="RVT-Znf"/>
</dbReference>
<name>A0A6L2MYS2_TANCI</name>
<evidence type="ECO:0000259" key="2">
    <source>
        <dbReference type="Pfam" id="PF00078"/>
    </source>
</evidence>
<dbReference type="InterPro" id="IPR043502">
    <property type="entry name" value="DNA/RNA_pol_sf"/>
</dbReference>
<evidence type="ECO:0000259" key="3">
    <source>
        <dbReference type="Pfam" id="PF13966"/>
    </source>
</evidence>
<dbReference type="EMBL" id="BKCJ010007790">
    <property type="protein sequence ID" value="GEU79023.1"/>
    <property type="molecule type" value="Genomic_DNA"/>
</dbReference>
<reference evidence="4" key="1">
    <citation type="journal article" date="2019" name="Sci. Rep.">
        <title>Draft genome of Tanacetum cinerariifolium, the natural source of mosquito coil.</title>
        <authorList>
            <person name="Yamashiro T."/>
            <person name="Shiraishi A."/>
            <person name="Satake H."/>
            <person name="Nakayama K."/>
        </authorList>
    </citation>
    <scope>NUCLEOTIDE SEQUENCE</scope>
</reference>
<feature type="compositionally biased region" description="Polar residues" evidence="1">
    <location>
        <begin position="723"/>
        <end position="737"/>
    </location>
</feature>
<dbReference type="SUPFAM" id="SSF56672">
    <property type="entry name" value="DNA/RNA polymerases"/>
    <property type="match status" value="1"/>
</dbReference>
<sequence length="1473" mass="167671">MVLQFYVGSNVLIVTDMSNQSEIEIELNDEYELRIELDEVQKALDANPTDSILREEHCVYVQAFNEAKLNDERFLKQKAKVDWLEAGDINSAYFYKTIKCRNQRSRIDSILNTNNVEVSGSLVPNVFVFHYEQFLGSSTDCNIMNEEGLFSNKVPIDIASNMVRDVTNNEIKAAMFDIGDDRAPGPDGYTSVFFKKGWNIIGDDICNAELMHNYHRNQESPRCAFKIDIQKAYDTADWKFLENILIKFGFHNTMVKWIMACVSSTSFSLSISGNIHGFFKGKRGLRQGDPISLYLFTLVMEILTLILKRPVRLSESFRYHRYCEEIQLINMCFADDLFIFSRGDVDSSRVIMDSLKEFKLTLGLIQSIPKRIIYDIHQLIRGFLWCNGELKRGKAKIAWDDICLPKSEGGLALVSSMADLWQWRDQNGNISSFSIAKAWEANRSRGNVVACSRIVWFSHNNPRHAFHLWLVMRHGLKTHDKMRQWDVGGDTNLNLLRCALCNNCSDSHTHLFFECTFSAKIWSYVRDLVGMDLIPPVLQDILLYLLPMGDKRTVKSVSGKLILAAYAYFIWMERNNRTFKNTSRSPEEICDLVMVTVQLKLISFRFKNTNVEAISLEGVSPVLVAHRYSDLEFSFGKTCVNAIKLGKLWGKSLLAPDSLLGNIASKITNIDGKSMGNEGKLRKAIRSNLATPGTFVTPSEGDTSNNASCEDDNDKNEDGDAKSSMNGDKTAQDSGDNLSGDKPSFASIFKERTTPKAMRLAEMTNSESLVGADVAIPVSAVEEVSNRFKNTLLERLMLKNGFFFFQFATSEGMERVLEDGPWLIRLVPIILNILMPNTRLAKETITTAPIWVKLHNVPVVAFLEVGLSLITYQLGHPIMLDAYNSTMCQKSWGRNTYARVLIEVSSLTALKESLAVAIPFPNGTGHSLETVEVVAATLVKDDGFMKVTRKHGKVNKEKGIADVSPTKTKKSYYDDEISIVSLRNSFESLKEADKILGIDTSWKDNPVNELEHDEEDIEEMVMENPPGSHKPWCVLGDFNMALYADDKSTSSSSIDMGMHDFQDCVEAIEIFDVHSTCLRFTWNQKLNGADGILKKIYHIMANLEFNKSFIGSCAVFQEYRISDLRLCFEVVANGWLNSVSSFWIFKVVKRLKSLKKPMRKMLFDHGNIYDNVKKLRHELDDAQKALDSDPNNLDIQEEEAAYLKAYHDALIMEARFLMQKAKLFSDAAIHMVRDVTDNEIRDAIFSMGDNKAPGWIMKCVTFTSFSLSINGYLHGYFKGKSGLHQGDPMSPYLFTLVMKVLTLMLKQRDRDFNYFTYHRYCSKLNIINLCFDDASFFFFPMVMRIRPVSLWILWRSSKNISRLTPILPKSTAYFCNVLNHVMLSILSFEEGKLPVKYLGVPLVLSRLLYRDCFELMEKVKRRICDWKNKSLSLAGRAQLIRSVLGSMHLYWASVFILLSRLMLEFFLGKGFPR</sequence>
<evidence type="ECO:0000313" key="4">
    <source>
        <dbReference type="EMBL" id="GEU79023.1"/>
    </source>
</evidence>
<dbReference type="PANTHER" id="PTHR33116">
    <property type="entry name" value="REVERSE TRANSCRIPTASE ZINC-BINDING DOMAIN-CONTAINING PROTEIN-RELATED-RELATED"/>
    <property type="match status" value="1"/>
</dbReference>
<evidence type="ECO:0008006" key="5">
    <source>
        <dbReference type="Google" id="ProtNLM"/>
    </source>
</evidence>
<dbReference type="InterPro" id="IPR036691">
    <property type="entry name" value="Endo/exonu/phosph_ase_sf"/>
</dbReference>
<feature type="compositionally biased region" description="Polar residues" evidence="1">
    <location>
        <begin position="691"/>
        <end position="708"/>
    </location>
</feature>
<proteinExistence type="predicted"/>
<dbReference type="Pfam" id="PF00078">
    <property type="entry name" value="RVT_1"/>
    <property type="match status" value="1"/>
</dbReference>
<feature type="domain" description="Reverse transcriptase zinc-binding" evidence="3">
    <location>
        <begin position="433"/>
        <end position="522"/>
    </location>
</feature>
<dbReference type="Gene3D" id="3.60.10.10">
    <property type="entry name" value="Endonuclease/exonuclease/phosphatase"/>
    <property type="match status" value="1"/>
</dbReference>